<evidence type="ECO:0000313" key="7">
    <source>
        <dbReference type="EMBL" id="OYV81212.1"/>
    </source>
</evidence>
<dbReference type="AlphaFoldDB" id="A0A257T743"/>
<keyword evidence="4 6" id="KW-0862">Zinc</keyword>
<dbReference type="HAMAP" id="MF_01871">
    <property type="entry name" value="DabA"/>
    <property type="match status" value="1"/>
</dbReference>
<feature type="binding site" evidence="6">
    <location>
        <position position="330"/>
    </location>
    <ligand>
        <name>Zn(2+)</name>
        <dbReference type="ChEBI" id="CHEBI:29105"/>
    </ligand>
</feature>
<feature type="binding site" evidence="6">
    <location>
        <position position="514"/>
    </location>
    <ligand>
        <name>Zn(2+)</name>
        <dbReference type="ChEBI" id="CHEBI:29105"/>
    </ligand>
</feature>
<dbReference type="Pfam" id="PF10070">
    <property type="entry name" value="DabA"/>
    <property type="match status" value="1"/>
</dbReference>
<dbReference type="EMBL" id="NCBC01000177">
    <property type="protein sequence ID" value="OYV81212.1"/>
    <property type="molecule type" value="Genomic_DNA"/>
</dbReference>
<sequence length="803" mass="89573">MSTVAAENAQQLFDRVIHRIAPVWPLDSFVAVNPYWGFADRSFSEVAAQLQGTVGERVIMDRRWYADLLQNGKLNMVDILQATEDLGLDVDEEGWREYLRESSELPMRLPRLPELMDLRGHASVSRYVVEQISHFLAADYDRGQSLWSIPKDPKTGLFGSWRQYTLADRSLGPMGLRPVRSQLLALSSNGAEARQWALRTVGIPQPAEEAYLLVLLKSIGGWASWCRYLLWQAELQGGSDEDLLDLLTIRMVWEALLRQTAQSKVLERWHRQIQAWIVDDKSADMEDARRGEVLLRASEIAYRRQVATSIRRQPAKKKNSTAPLVQAAFCIDVRSEVFRRHLEGVMPTLDTIGFAGFFGVLLDYRRQGDYAPRTQTPVLLNPGVHVMEQGAKAIIERRFRRLRRGAEWKHFKLSAASCFSFVETAGLSYVGRLLADTMGWHRPSIPPDEAGLSAAERATLQCVLPESLTLQERVAMAEFILTGLGLNRGVAPIVLLAGHGSSNTNNPHRAGLDCGACAGQTGEVNAKAAAGLLNDPQVRKSLVDKGWDLDPRCCFLPALHDTTTDRVEILGGMDDPRLDAGLLAELRQALEKAANLTRLERMLRLEPDVRDPETVARNMAYRGRDWSQVRPEWALAGNAAFIAAPRWRTREMNLAGRAFLHDYDVEKDPDFAVLTLIMTAPLVVANWINMQYYGSIVDNQRQGCGNKVLHNVVGGTIGVLEGNGGDLRIGLSEQSLRDSNSGLQHEPLRLSAFVEAPIEAMDRIIDGNGALGQLVNNRWLTVIQIAPDGSLFERRAAGNWVKM</sequence>
<organism evidence="7 8">
    <name type="scientific">Acidithiobacillus ferrivorans</name>
    <dbReference type="NCBI Taxonomy" id="160808"/>
    <lineage>
        <taxon>Bacteria</taxon>
        <taxon>Pseudomonadati</taxon>
        <taxon>Pseudomonadota</taxon>
        <taxon>Acidithiobacillia</taxon>
        <taxon>Acidithiobacillales</taxon>
        <taxon>Acidithiobacillaceae</taxon>
        <taxon>Acidithiobacillus</taxon>
    </lineage>
</organism>
<comment type="cofactor">
    <cofactor evidence="6">
        <name>Zn(2+)</name>
        <dbReference type="ChEBI" id="CHEBI:29105"/>
    </cofactor>
</comment>
<evidence type="ECO:0000256" key="5">
    <source>
        <dbReference type="ARBA" id="ARBA00023136"/>
    </source>
</evidence>
<dbReference type="PANTHER" id="PTHR38344:SF1">
    <property type="entry name" value="INORGANIC CARBON TRANSPORTER SUBUNIT DABA-RELATED"/>
    <property type="match status" value="1"/>
</dbReference>
<accession>A0A257T743</accession>
<dbReference type="PANTHER" id="PTHR38344">
    <property type="entry name" value="UPF0753 PROTEIN AQ_863"/>
    <property type="match status" value="1"/>
</dbReference>
<evidence type="ECO:0000313" key="8">
    <source>
        <dbReference type="Proteomes" id="UP000216779"/>
    </source>
</evidence>
<comment type="similarity">
    <text evidence="6">Belongs to the inorganic carbon transporter (TC 9.A.2) DabA family.</text>
</comment>
<comment type="subunit">
    <text evidence="6">Forms a complex with DabB.</text>
</comment>
<keyword evidence="3 6" id="KW-0479">Metal-binding</keyword>
<protein>
    <recommendedName>
        <fullName evidence="6">Probable inorganic carbon transporter subunit DabA</fullName>
    </recommendedName>
</protein>
<comment type="subcellular location">
    <subcellularLocation>
        <location evidence="6">Cell membrane</location>
        <topology evidence="6">Peripheral membrane protein</topology>
    </subcellularLocation>
</comment>
<dbReference type="GO" id="GO:0005886">
    <property type="term" value="C:plasma membrane"/>
    <property type="evidence" value="ECO:0007669"/>
    <property type="project" value="UniProtKB-SubCell"/>
</dbReference>
<dbReference type="GO" id="GO:0008270">
    <property type="term" value="F:zinc ion binding"/>
    <property type="evidence" value="ECO:0007669"/>
    <property type="project" value="UniProtKB-UniRule"/>
</dbReference>
<gene>
    <name evidence="6" type="primary">dabA</name>
    <name evidence="7" type="ORF">B7Z70_06285</name>
</gene>
<reference evidence="7 8" key="1">
    <citation type="submission" date="2017-03" db="EMBL/GenBank/DDBJ databases">
        <title>Lifting the veil on microbial sulfur biogeochemistry in mining wastewaters.</title>
        <authorList>
            <person name="Kantor R.S."/>
            <person name="Colenbrander Nelson T."/>
            <person name="Marshall S."/>
            <person name="Bennett D."/>
            <person name="Apte S."/>
            <person name="Camacho D."/>
            <person name="Thomas B.C."/>
            <person name="Warren L.A."/>
            <person name="Banfield J.F."/>
        </authorList>
    </citation>
    <scope>NUCLEOTIDE SEQUENCE [LARGE SCALE GENOMIC DNA]</scope>
    <source>
        <strain evidence="7">21-59-9</strain>
    </source>
</reference>
<evidence type="ECO:0000256" key="4">
    <source>
        <dbReference type="ARBA" id="ARBA00022833"/>
    </source>
</evidence>
<evidence type="ECO:0000256" key="6">
    <source>
        <dbReference type="HAMAP-Rule" id="MF_01871"/>
    </source>
</evidence>
<feature type="binding site" evidence="6">
    <location>
        <position position="499"/>
    </location>
    <ligand>
        <name>Zn(2+)</name>
        <dbReference type="ChEBI" id="CHEBI:29105"/>
    </ligand>
</feature>
<proteinExistence type="inferred from homology"/>
<feature type="binding site" evidence="6">
    <location>
        <position position="332"/>
    </location>
    <ligand>
        <name>Zn(2+)</name>
        <dbReference type="ChEBI" id="CHEBI:29105"/>
    </ligand>
</feature>
<dbReference type="InterPro" id="IPR018752">
    <property type="entry name" value="DabA"/>
</dbReference>
<name>A0A257T743_9PROT</name>
<keyword evidence="5 6" id="KW-0472">Membrane</keyword>
<evidence type="ECO:0000256" key="1">
    <source>
        <dbReference type="ARBA" id="ARBA00022448"/>
    </source>
</evidence>
<keyword evidence="1 6" id="KW-0813">Transport</keyword>
<evidence type="ECO:0000256" key="2">
    <source>
        <dbReference type="ARBA" id="ARBA00022475"/>
    </source>
</evidence>
<dbReference type="Proteomes" id="UP000216779">
    <property type="component" value="Unassembled WGS sequence"/>
</dbReference>
<comment type="function">
    <text evidence="6">Part of an energy-coupled inorganic carbon pump.</text>
</comment>
<comment type="caution">
    <text evidence="7">The sequence shown here is derived from an EMBL/GenBank/DDBJ whole genome shotgun (WGS) entry which is preliminary data.</text>
</comment>
<keyword evidence="2 6" id="KW-1003">Cell membrane</keyword>
<evidence type="ECO:0000256" key="3">
    <source>
        <dbReference type="ARBA" id="ARBA00022723"/>
    </source>
</evidence>